<keyword evidence="5 7" id="KW-0067">ATP-binding</keyword>
<dbReference type="InterPro" id="IPR008271">
    <property type="entry name" value="Ser/Thr_kinase_AS"/>
</dbReference>
<protein>
    <recommendedName>
        <fullName evidence="11">Protein kinase domain-containing protein</fullName>
    </recommendedName>
</protein>
<dbReference type="EMBL" id="JAAPAO010000001">
    <property type="protein sequence ID" value="KAF4678340.1"/>
    <property type="molecule type" value="Genomic_DNA"/>
</dbReference>
<dbReference type="InterPro" id="IPR030616">
    <property type="entry name" value="Aur-like"/>
</dbReference>
<evidence type="ECO:0000256" key="2">
    <source>
        <dbReference type="ARBA" id="ARBA00022679"/>
    </source>
</evidence>
<dbReference type="GO" id="GO:0005524">
    <property type="term" value="F:ATP binding"/>
    <property type="evidence" value="ECO:0007669"/>
    <property type="project" value="UniProtKB-UniRule"/>
</dbReference>
<dbReference type="Proteomes" id="UP000591131">
    <property type="component" value="Unassembled WGS sequence"/>
</dbReference>
<accession>A0A7J6N4H1</accession>
<dbReference type="InterPro" id="IPR000719">
    <property type="entry name" value="Prot_kinase_dom"/>
</dbReference>
<feature type="domain" description="Protein kinase" evidence="11">
    <location>
        <begin position="344"/>
        <end position="598"/>
    </location>
</feature>
<dbReference type="PROSITE" id="PS00108">
    <property type="entry name" value="PROTEIN_KINASE_ST"/>
    <property type="match status" value="1"/>
</dbReference>
<evidence type="ECO:0000256" key="10">
    <source>
        <dbReference type="SAM" id="MobiDB-lite"/>
    </source>
</evidence>
<feature type="region of interest" description="Disordered" evidence="10">
    <location>
        <begin position="656"/>
        <end position="711"/>
    </location>
</feature>
<feature type="region of interest" description="Disordered" evidence="10">
    <location>
        <begin position="1"/>
        <end position="48"/>
    </location>
</feature>
<dbReference type="PANTHER" id="PTHR24350">
    <property type="entry name" value="SERINE/THREONINE-PROTEIN KINASE IAL-RELATED"/>
    <property type="match status" value="1"/>
</dbReference>
<keyword evidence="2" id="KW-0808">Transferase</keyword>
<reference evidence="12 13" key="1">
    <citation type="submission" date="2020-04" db="EMBL/GenBank/DDBJ databases">
        <title>Perkinsus chesapeaki whole genome sequence.</title>
        <authorList>
            <person name="Bogema D.R."/>
        </authorList>
    </citation>
    <scope>NUCLEOTIDE SEQUENCE [LARGE SCALE GENOMIC DNA]</scope>
    <source>
        <strain evidence="12">ATCC PRA-425</strain>
    </source>
</reference>
<keyword evidence="13" id="KW-1185">Reference proteome</keyword>
<feature type="compositionally biased region" description="Polar residues" evidence="10">
    <location>
        <begin position="687"/>
        <end position="704"/>
    </location>
</feature>
<evidence type="ECO:0000256" key="4">
    <source>
        <dbReference type="ARBA" id="ARBA00022777"/>
    </source>
</evidence>
<keyword evidence="1" id="KW-0723">Serine/threonine-protein kinase</keyword>
<comment type="caution">
    <text evidence="12">The sequence shown here is derived from an EMBL/GenBank/DDBJ whole genome shotgun (WGS) entry which is preliminary data.</text>
</comment>
<dbReference type="PROSITE" id="PS00107">
    <property type="entry name" value="PROTEIN_KINASE_ATP"/>
    <property type="match status" value="1"/>
</dbReference>
<feature type="region of interest" description="Disordered" evidence="10">
    <location>
        <begin position="746"/>
        <end position="778"/>
    </location>
</feature>
<dbReference type="PROSITE" id="PS50011">
    <property type="entry name" value="PROTEIN_KINASE_DOM"/>
    <property type="match status" value="1"/>
</dbReference>
<evidence type="ECO:0000256" key="5">
    <source>
        <dbReference type="ARBA" id="ARBA00022840"/>
    </source>
</evidence>
<dbReference type="Gene3D" id="1.10.510.10">
    <property type="entry name" value="Transferase(Phosphotransferase) domain 1"/>
    <property type="match status" value="1"/>
</dbReference>
<feature type="region of interest" description="Disordered" evidence="10">
    <location>
        <begin position="287"/>
        <end position="308"/>
    </location>
</feature>
<dbReference type="OrthoDB" id="40902at2759"/>
<dbReference type="InterPro" id="IPR011009">
    <property type="entry name" value="Kinase-like_dom_sf"/>
</dbReference>
<proteinExistence type="predicted"/>
<dbReference type="Pfam" id="PF00069">
    <property type="entry name" value="Pkinase"/>
    <property type="match status" value="1"/>
</dbReference>
<gene>
    <name evidence="12" type="ORF">FOL47_000069</name>
</gene>
<dbReference type="SMART" id="SM00220">
    <property type="entry name" value="S_TKc"/>
    <property type="match status" value="1"/>
</dbReference>
<evidence type="ECO:0000313" key="13">
    <source>
        <dbReference type="Proteomes" id="UP000591131"/>
    </source>
</evidence>
<dbReference type="GO" id="GO:0004674">
    <property type="term" value="F:protein serine/threonine kinase activity"/>
    <property type="evidence" value="ECO:0007669"/>
    <property type="project" value="UniProtKB-KW"/>
</dbReference>
<evidence type="ECO:0000259" key="11">
    <source>
        <dbReference type="PROSITE" id="PS50011"/>
    </source>
</evidence>
<name>A0A7J6N4H1_PERCH</name>
<dbReference type="SUPFAM" id="SSF56112">
    <property type="entry name" value="Protein kinase-like (PK-like)"/>
    <property type="match status" value="1"/>
</dbReference>
<evidence type="ECO:0000256" key="8">
    <source>
        <dbReference type="PIRSR" id="PIRSR630616-3"/>
    </source>
</evidence>
<keyword evidence="4" id="KW-0418">Kinase</keyword>
<evidence type="ECO:0000256" key="9">
    <source>
        <dbReference type="PROSITE-ProRule" id="PRU10141"/>
    </source>
</evidence>
<evidence type="ECO:0000256" key="1">
    <source>
        <dbReference type="ARBA" id="ARBA00022527"/>
    </source>
</evidence>
<feature type="cross-link" description="Glycyl lysine isopeptide (Lys-Gly) (interchain with G-Cter in SUMO2)" evidence="8">
    <location>
        <position position="488"/>
    </location>
</feature>
<keyword evidence="3 7" id="KW-0547">Nucleotide-binding</keyword>
<feature type="active site" description="Proton acceptor" evidence="6">
    <location>
        <position position="486"/>
    </location>
</feature>
<dbReference type="InterPro" id="IPR017441">
    <property type="entry name" value="Protein_kinase_ATP_BS"/>
</dbReference>
<dbReference type="AlphaFoldDB" id="A0A7J6N4H1"/>
<feature type="binding site" evidence="7 9">
    <location>
        <position position="371"/>
    </location>
    <ligand>
        <name>ATP</name>
        <dbReference type="ChEBI" id="CHEBI:30616"/>
    </ligand>
</feature>
<organism evidence="12 13">
    <name type="scientific">Perkinsus chesapeaki</name>
    <name type="common">Clam parasite</name>
    <name type="synonym">Perkinsus andrewsi</name>
    <dbReference type="NCBI Taxonomy" id="330153"/>
    <lineage>
        <taxon>Eukaryota</taxon>
        <taxon>Sar</taxon>
        <taxon>Alveolata</taxon>
        <taxon>Perkinsozoa</taxon>
        <taxon>Perkinsea</taxon>
        <taxon>Perkinsida</taxon>
        <taxon>Perkinsidae</taxon>
        <taxon>Perkinsus</taxon>
    </lineage>
</organism>
<feature type="binding site" evidence="7">
    <location>
        <position position="508"/>
    </location>
    <ligand>
        <name>ATP</name>
        <dbReference type="ChEBI" id="CHEBI:30616"/>
    </ligand>
</feature>
<evidence type="ECO:0000256" key="6">
    <source>
        <dbReference type="PIRSR" id="PIRSR630616-1"/>
    </source>
</evidence>
<evidence type="ECO:0000256" key="3">
    <source>
        <dbReference type="ARBA" id="ARBA00022741"/>
    </source>
</evidence>
<evidence type="ECO:0000256" key="7">
    <source>
        <dbReference type="PIRSR" id="PIRSR630616-2"/>
    </source>
</evidence>
<sequence length="911" mass="99770">MAKTLSKQLPPPLRRSPVVEEVHRCSDENRDSSNQAPTSLFPPRPPANRRQSLVPLFAASNVAPQLRLRTSIASSIEMSPPPKPVARRLSVFCCTPNPATPLPSATPSVEVDSAAAAADITAQLNNMRLRGGGNEPPRHPVIPRSLLLIPLNPTLIDAPAAAPSTTTTTVVNAWACERILKVVLCTQLWTVEVGEGRESPEDDFDGETTCVARSTMTEWSSSRTSKTGGLCYQHTANLFSLPVAAALLIASCLDRSSIDALVAVDTRLRDYLAPELPLTAPRRQHVRVDKLSRRHRHDKSESNQTGREALDVHVKPAASRCLTSPKAASSLPRELRDAGFELAEETRPQLGEGSFARVSLVVRKGKYFALKTVTKSPLEIRDMAEHMKREVSLHSKLSSHPSIVALYDYVEDSRRMYPSKPHYTLKASRYMLLEWCPFGSLSGILATLTGMRPLPLCITACTAALVVEQLASATKYLHENGVIHRDIKPDNILVFDLTPADIEIRLTDFGWSCHTDDPAEIYSKCGTPGFAAPEVFAGRRQYPASDIWSIGAVLRGLCGPSSDYRRFDSRLADLDQRLSRADPLARPTAEEIPQDDWIRWTLENRKNYSCAWLCQLVDHAKHCRASSEEIAPTPPDAPQVPPVRRLVSAIGIGNHAPTAGVSSPMMGSNRSPVLSPRSPAWALKSAGPQSNTPPDRQQSSNSPWRNAVAFPPGHISAPQPFTTIVRAQQQHQWQPSSQPLIYTSTVGKMSPSSDASTADDDCSTGPLSPAGIGPITSRAPISRSISSEELVGFEFDLDHHHNSHNISQHHPLADYFPRSGRCKIRPKAEPPRGVVDSFLDRLFPLPANSEVVESKVDSGPCSRLDIARTAWHVRQGRCQPIKSCIKRAEDSIKPAAAVHFADCQTVKYVTH</sequence>
<feature type="compositionally biased region" description="Basic and acidic residues" evidence="10">
    <location>
        <begin position="17"/>
        <end position="31"/>
    </location>
</feature>
<evidence type="ECO:0000313" key="12">
    <source>
        <dbReference type="EMBL" id="KAF4678340.1"/>
    </source>
</evidence>